<gene>
    <name evidence="1" type="ORF">LHA35_26860</name>
</gene>
<name>A0A9X1LDI8_9PROT</name>
<sequence>MTLVWCRYDGAFSRGRWSAVTFEAVIWYIAAVGFERMLVVPLGDPSVPTY</sequence>
<reference evidence="1" key="1">
    <citation type="submission" date="2021-10" db="EMBL/GenBank/DDBJ databases">
        <title>Roseicella aerolatum sp. nov., isolated from aerosols of e-waste dismantling site.</title>
        <authorList>
            <person name="Qin T."/>
        </authorList>
    </citation>
    <scope>NUCLEOTIDE SEQUENCE</scope>
    <source>
        <strain evidence="1">GB24</strain>
    </source>
</reference>
<dbReference type="EMBL" id="JAJAQI010000083">
    <property type="protein sequence ID" value="MCB4825340.1"/>
    <property type="molecule type" value="Genomic_DNA"/>
</dbReference>
<evidence type="ECO:0000313" key="1">
    <source>
        <dbReference type="EMBL" id="MCB4825340.1"/>
    </source>
</evidence>
<organism evidence="1 2">
    <name type="scientific">Roseicella aerolata</name>
    <dbReference type="NCBI Taxonomy" id="2883479"/>
    <lineage>
        <taxon>Bacteria</taxon>
        <taxon>Pseudomonadati</taxon>
        <taxon>Pseudomonadota</taxon>
        <taxon>Alphaproteobacteria</taxon>
        <taxon>Acetobacterales</taxon>
        <taxon>Roseomonadaceae</taxon>
        <taxon>Roseicella</taxon>
    </lineage>
</organism>
<dbReference type="RefSeq" id="WP_226614180.1">
    <property type="nucleotide sequence ID" value="NZ_JAJAQI010000083.1"/>
</dbReference>
<comment type="caution">
    <text evidence="1">The sequence shown here is derived from an EMBL/GenBank/DDBJ whole genome shotgun (WGS) entry which is preliminary data.</text>
</comment>
<keyword evidence="2" id="KW-1185">Reference proteome</keyword>
<dbReference type="AlphaFoldDB" id="A0A9X1LDI8"/>
<proteinExistence type="predicted"/>
<protein>
    <submittedName>
        <fullName evidence="1">Uncharacterized protein</fullName>
    </submittedName>
</protein>
<accession>A0A9X1LDI8</accession>
<evidence type="ECO:0000313" key="2">
    <source>
        <dbReference type="Proteomes" id="UP001139311"/>
    </source>
</evidence>
<dbReference type="Proteomes" id="UP001139311">
    <property type="component" value="Unassembled WGS sequence"/>
</dbReference>